<accession>A0ABN2SVZ7</accession>
<protein>
    <submittedName>
        <fullName evidence="1">Uncharacterized protein</fullName>
    </submittedName>
</protein>
<gene>
    <name evidence="1" type="ORF">GCM10009754_86080</name>
</gene>
<evidence type="ECO:0000313" key="2">
    <source>
        <dbReference type="Proteomes" id="UP001501116"/>
    </source>
</evidence>
<proteinExistence type="predicted"/>
<reference evidence="1 2" key="1">
    <citation type="journal article" date="2019" name="Int. J. Syst. Evol. Microbiol.">
        <title>The Global Catalogue of Microorganisms (GCM) 10K type strain sequencing project: providing services to taxonomists for standard genome sequencing and annotation.</title>
        <authorList>
            <consortium name="The Broad Institute Genomics Platform"/>
            <consortium name="The Broad Institute Genome Sequencing Center for Infectious Disease"/>
            <person name="Wu L."/>
            <person name="Ma J."/>
        </authorList>
    </citation>
    <scope>NUCLEOTIDE SEQUENCE [LARGE SCALE GENOMIC DNA]</scope>
    <source>
        <strain evidence="1 2">JCM 14545</strain>
    </source>
</reference>
<name>A0ABN2SVZ7_9PSEU</name>
<dbReference type="EMBL" id="BAAANN010000072">
    <property type="protein sequence ID" value="GAA1993550.1"/>
    <property type="molecule type" value="Genomic_DNA"/>
</dbReference>
<keyword evidence="2" id="KW-1185">Reference proteome</keyword>
<comment type="caution">
    <text evidence="1">The sequence shown here is derived from an EMBL/GenBank/DDBJ whole genome shotgun (WGS) entry which is preliminary data.</text>
</comment>
<evidence type="ECO:0000313" key="1">
    <source>
        <dbReference type="EMBL" id="GAA1993550.1"/>
    </source>
</evidence>
<organism evidence="1 2">
    <name type="scientific">Amycolatopsis minnesotensis</name>
    <dbReference type="NCBI Taxonomy" id="337894"/>
    <lineage>
        <taxon>Bacteria</taxon>
        <taxon>Bacillati</taxon>
        <taxon>Actinomycetota</taxon>
        <taxon>Actinomycetes</taxon>
        <taxon>Pseudonocardiales</taxon>
        <taxon>Pseudonocardiaceae</taxon>
        <taxon>Amycolatopsis</taxon>
    </lineage>
</organism>
<dbReference type="Proteomes" id="UP001501116">
    <property type="component" value="Unassembled WGS sequence"/>
</dbReference>
<sequence>MKAMSYQVDRVIEELDAALRLLKDTMRGIPARRQGFVAIHDRMAKSMAELTVNLSDARSVVES</sequence>